<dbReference type="EMBL" id="SAEB01000003">
    <property type="protein sequence ID" value="RVD87873.1"/>
    <property type="molecule type" value="Genomic_DNA"/>
</dbReference>
<evidence type="ECO:0000313" key="3">
    <source>
        <dbReference type="Proteomes" id="UP000283090"/>
    </source>
</evidence>
<feature type="region of interest" description="Disordered" evidence="1">
    <location>
        <begin position="304"/>
        <end position="346"/>
    </location>
</feature>
<feature type="region of interest" description="Disordered" evidence="1">
    <location>
        <begin position="1"/>
        <end position="114"/>
    </location>
</feature>
<dbReference type="Proteomes" id="UP000283090">
    <property type="component" value="Unassembled WGS sequence"/>
</dbReference>
<dbReference type="AlphaFoldDB" id="A0A437A9G9"/>
<feature type="region of interest" description="Disordered" evidence="1">
    <location>
        <begin position="435"/>
        <end position="578"/>
    </location>
</feature>
<comment type="caution">
    <text evidence="2">The sequence shown here is derived from an EMBL/GenBank/DDBJ whole genome shotgun (WGS) entry which is preliminary data.</text>
</comment>
<feature type="compositionally biased region" description="Polar residues" evidence="1">
    <location>
        <begin position="24"/>
        <end position="34"/>
    </location>
</feature>
<accession>A0A437A9G9</accession>
<feature type="compositionally biased region" description="Polar residues" evidence="1">
    <location>
        <begin position="309"/>
        <end position="319"/>
    </location>
</feature>
<evidence type="ECO:0000256" key="1">
    <source>
        <dbReference type="SAM" id="MobiDB-lite"/>
    </source>
</evidence>
<keyword evidence="3" id="KW-1185">Reference proteome</keyword>
<organism evidence="2 3">
    <name type="scientific">Arthrobotrys flagrans</name>
    <name type="common">Nematode-trapping fungus</name>
    <name type="synonym">Trichothecium flagrans</name>
    <dbReference type="NCBI Taxonomy" id="97331"/>
    <lineage>
        <taxon>Eukaryota</taxon>
        <taxon>Fungi</taxon>
        <taxon>Dikarya</taxon>
        <taxon>Ascomycota</taxon>
        <taxon>Pezizomycotina</taxon>
        <taxon>Orbiliomycetes</taxon>
        <taxon>Orbiliales</taxon>
        <taxon>Orbiliaceae</taxon>
        <taxon>Arthrobotrys</taxon>
    </lineage>
</organism>
<dbReference type="OrthoDB" id="5328359at2759"/>
<protein>
    <submittedName>
        <fullName evidence="2">Uncharacterized protein</fullName>
    </submittedName>
</protein>
<gene>
    <name evidence="2" type="ORF">DFL_002077</name>
</gene>
<evidence type="ECO:0000313" key="2">
    <source>
        <dbReference type="EMBL" id="RVD87873.1"/>
    </source>
</evidence>
<dbReference type="RefSeq" id="XP_067493417.1">
    <property type="nucleotide sequence ID" value="XM_067630811.1"/>
</dbReference>
<dbReference type="GeneID" id="93584388"/>
<name>A0A437A9G9_ARTFL</name>
<proteinExistence type="predicted"/>
<feature type="compositionally biased region" description="Polar residues" evidence="1">
    <location>
        <begin position="93"/>
        <end position="106"/>
    </location>
</feature>
<feature type="compositionally biased region" description="Polar residues" evidence="1">
    <location>
        <begin position="476"/>
        <end position="516"/>
    </location>
</feature>
<sequence>MQPNWENLGSGNGGQNRGRPPTGPNLTQLHQNASYGYLPNRGQVGASRVFPPSNRQPTAHLETSRALQRWENQDPSVEPANAQPRLMGYPQRGLSQTDSTQLSDPRNNYDHSLSLGFDISGVPPVQNSNAYSSNQGSQSFQWTMGDFSGPASVPAPTGNQAQPDMVHAPNTVVIPRVVNTNHDGEAEPKRKRPRARSISLDDLSPDHHLYDFFNYPEYKPPTSAKGTAMGIRSLDHHPDSELNNSYASYLFQSDPIKYWILRDVAEKVPTKIREKEIAYYKQLGIEDPGDGSTELESERRKIIDPAGEASNSNEVNFKGSSKPKEKRARTEKSSIPKGRRNWNDKFRNKFPNDPLPSSKPNWRPTVHVLLHAGKSNEGPQDFNSRILNALKRCNDPQFLSLLIQKIESCRDSQHCMAYESESTEQSEVFQAGSFDSHSHHGALSEGVSTDASIHPRRVSRNPSVRSSHSYGPGPSRKQSNTHSTSQNITDYMPTPLQTNFQGFNFSNSPARTSASGSAHFLSPRQGQSGGLHGDGHASDDISSYLSSQDQDHSYSHPGTTVPETTDLLPPPIFTGSVADDVPMVYPYAEDIDTEDIKPS</sequence>
<feature type="compositionally biased region" description="Low complexity" evidence="1">
    <location>
        <begin position="460"/>
        <end position="469"/>
    </location>
</feature>
<dbReference type="VEuPathDB" id="FungiDB:DFL_002077"/>
<reference evidence="2 3" key="1">
    <citation type="submission" date="2019-01" db="EMBL/GenBank/DDBJ databases">
        <title>Intercellular communication is required for trap formation in the nematode-trapping fungus Duddingtonia flagrans.</title>
        <authorList>
            <person name="Youssar L."/>
            <person name="Wernet V."/>
            <person name="Hensel N."/>
            <person name="Hildebrandt H.-G."/>
            <person name="Fischer R."/>
        </authorList>
    </citation>
    <scope>NUCLEOTIDE SEQUENCE [LARGE SCALE GENOMIC DNA]</scope>
    <source>
        <strain evidence="2 3">CBS H-5679</strain>
    </source>
</reference>